<dbReference type="EMBL" id="RSAS01000813">
    <property type="protein sequence ID" value="RRR67032.1"/>
    <property type="molecule type" value="Genomic_DNA"/>
</dbReference>
<reference evidence="1 2" key="1">
    <citation type="submission" date="2018-12" db="EMBL/GenBank/DDBJ databases">
        <title>Genome Sequence of Candidatus Viridilinea halotolerans isolated from saline sulfide-rich spring.</title>
        <authorList>
            <person name="Grouzdev D.S."/>
            <person name="Burganskaya E.I."/>
            <person name="Krutkina M.S."/>
            <person name="Sukhacheva M.V."/>
            <person name="Gorlenko V.M."/>
        </authorList>
    </citation>
    <scope>NUCLEOTIDE SEQUENCE [LARGE SCALE GENOMIC DNA]</scope>
    <source>
        <strain evidence="1">Chok-6</strain>
    </source>
</reference>
<evidence type="ECO:0000313" key="1">
    <source>
        <dbReference type="EMBL" id="RRR67032.1"/>
    </source>
</evidence>
<dbReference type="Proteomes" id="UP000280307">
    <property type="component" value="Unassembled WGS sequence"/>
</dbReference>
<dbReference type="AlphaFoldDB" id="A0A426TSK3"/>
<accession>A0A426TSK3</accession>
<evidence type="ECO:0000313" key="2">
    <source>
        <dbReference type="Proteomes" id="UP000280307"/>
    </source>
</evidence>
<proteinExistence type="predicted"/>
<gene>
    <name evidence="1" type="ORF">EI684_19655</name>
</gene>
<name>A0A426TSK3_9CHLR</name>
<organism evidence="1 2">
    <name type="scientific">Candidatus Viridilinea halotolerans</name>
    <dbReference type="NCBI Taxonomy" id="2491704"/>
    <lineage>
        <taxon>Bacteria</taxon>
        <taxon>Bacillati</taxon>
        <taxon>Chloroflexota</taxon>
        <taxon>Chloroflexia</taxon>
        <taxon>Chloroflexales</taxon>
        <taxon>Chloroflexineae</taxon>
        <taxon>Oscillochloridaceae</taxon>
        <taxon>Candidatus Viridilinea</taxon>
    </lineage>
</organism>
<comment type="caution">
    <text evidence="1">The sequence shown here is derived from an EMBL/GenBank/DDBJ whole genome shotgun (WGS) entry which is preliminary data.</text>
</comment>
<sequence>MLRQHVAVCPHCQAEMALLAALDATPLDQPGPLARVRQVVEALLQPALALQLRGQAQIYSAPQVLVTLSLRQTTSGIPR</sequence>
<protein>
    <submittedName>
        <fullName evidence="1">Uncharacterized protein</fullName>
    </submittedName>
</protein>